<organism evidence="2 3">
    <name type="scientific">Algoriphagus zhangzhouensis</name>
    <dbReference type="NCBI Taxonomy" id="1073327"/>
    <lineage>
        <taxon>Bacteria</taxon>
        <taxon>Pseudomonadati</taxon>
        <taxon>Bacteroidota</taxon>
        <taxon>Cytophagia</taxon>
        <taxon>Cytophagales</taxon>
        <taxon>Cyclobacteriaceae</taxon>
        <taxon>Algoriphagus</taxon>
    </lineage>
</organism>
<feature type="transmembrane region" description="Helical" evidence="1">
    <location>
        <begin position="12"/>
        <end position="33"/>
    </location>
</feature>
<evidence type="ECO:0000313" key="3">
    <source>
        <dbReference type="Proteomes" id="UP000184609"/>
    </source>
</evidence>
<feature type="transmembrane region" description="Helical" evidence="1">
    <location>
        <begin position="149"/>
        <end position="175"/>
    </location>
</feature>
<evidence type="ECO:0000256" key="1">
    <source>
        <dbReference type="SAM" id="Phobius"/>
    </source>
</evidence>
<evidence type="ECO:0000313" key="2">
    <source>
        <dbReference type="EMBL" id="SHO62011.1"/>
    </source>
</evidence>
<gene>
    <name evidence="2" type="ORF">SAMN04488108_1780</name>
</gene>
<protein>
    <submittedName>
        <fullName evidence="2">Uncharacterized protein</fullName>
    </submittedName>
</protein>
<feature type="transmembrane region" description="Helical" evidence="1">
    <location>
        <begin position="114"/>
        <end position="137"/>
    </location>
</feature>
<proteinExistence type="predicted"/>
<dbReference type="EMBL" id="FRXN01000002">
    <property type="protein sequence ID" value="SHO62011.1"/>
    <property type="molecule type" value="Genomic_DNA"/>
</dbReference>
<keyword evidence="1" id="KW-0812">Transmembrane</keyword>
<feature type="transmembrane region" description="Helical" evidence="1">
    <location>
        <begin position="181"/>
        <end position="199"/>
    </location>
</feature>
<dbReference type="AlphaFoldDB" id="A0A1M7ZAR9"/>
<feature type="transmembrane region" description="Helical" evidence="1">
    <location>
        <begin position="206"/>
        <end position="223"/>
    </location>
</feature>
<keyword evidence="1" id="KW-0472">Membrane</keyword>
<keyword evidence="3" id="KW-1185">Reference proteome</keyword>
<feature type="transmembrane region" description="Helical" evidence="1">
    <location>
        <begin position="75"/>
        <end position="94"/>
    </location>
</feature>
<name>A0A1M7ZAR9_9BACT</name>
<reference evidence="3" key="1">
    <citation type="submission" date="2016-12" db="EMBL/GenBank/DDBJ databases">
        <authorList>
            <person name="Varghese N."/>
            <person name="Submissions S."/>
        </authorList>
    </citation>
    <scope>NUCLEOTIDE SEQUENCE [LARGE SCALE GENOMIC DNA]</scope>
    <source>
        <strain evidence="3">DSM 25035</strain>
    </source>
</reference>
<accession>A0A1M7ZAR9</accession>
<dbReference type="OrthoDB" id="1418192at2"/>
<keyword evidence="1" id="KW-1133">Transmembrane helix</keyword>
<feature type="transmembrane region" description="Helical" evidence="1">
    <location>
        <begin position="45"/>
        <end position="63"/>
    </location>
</feature>
<dbReference type="RefSeq" id="WP_073571418.1">
    <property type="nucleotide sequence ID" value="NZ_FRXN01000002.1"/>
</dbReference>
<sequence length="243" mass="27861">MPNKLTLADFKNAHIWLIIPLVVALMGFSRGYLFRLPEATWHHHMHGISSILWYVLIIIQPYLITRGKVKQHKFFGTMALFLAGGVTFSALTIIPNNLRALETLETNPIISADFLYGVSFTDLITIIGFAASVLIGIFKVKNLEDHAMWMISTVFWAFMPALSRLAIIPFMIFFGTERYDFIDVIFFSTIFCILPIIIICWRLKRWHPALLLVAAANLLYFFVRPIGNSEVWRAIADEVFKFS</sequence>
<dbReference type="Proteomes" id="UP000184609">
    <property type="component" value="Unassembled WGS sequence"/>
</dbReference>